<evidence type="ECO:0000313" key="4">
    <source>
        <dbReference type="Proteomes" id="UP000709295"/>
    </source>
</evidence>
<dbReference type="InterPro" id="IPR056866">
    <property type="entry name" value="Znf_WRKY19"/>
</dbReference>
<dbReference type="Proteomes" id="UP000709295">
    <property type="component" value="Unassembled WGS sequence"/>
</dbReference>
<dbReference type="AlphaFoldDB" id="A0A8J5IWV3"/>
<reference evidence="3" key="1">
    <citation type="submission" date="2021-01" db="EMBL/GenBank/DDBJ databases">
        <title>Phytophthora aleatoria, a newly-described species from Pinus radiata is distinct from Phytophthora cactorum isolates based on comparative genomics.</title>
        <authorList>
            <person name="Mcdougal R."/>
            <person name="Panda P."/>
            <person name="Williams N."/>
            <person name="Studholme D.J."/>
        </authorList>
    </citation>
    <scope>NUCLEOTIDE SEQUENCE</scope>
    <source>
        <strain evidence="3">NZFS 4037</strain>
    </source>
</reference>
<sequence length="171" mass="18366">MYFGICSAKAPSGNGEMSSTDNSEATQRTATVRAASKSSHRCCSLPDCNKWAVLKGFCFAHGGYKFCTYLECEKKAKSEVSAGGMVVGNSVRTRDVADRHIFVEPMAEIARSKAASSRASHEAGASSMAEATDAPKMGVPSRRASRPNAVHRGKLRWTKCIEVTPILKSTE</sequence>
<proteinExistence type="predicted"/>
<dbReference type="Pfam" id="PF24906">
    <property type="entry name" value="Zf_WRKY19"/>
    <property type="match status" value="1"/>
</dbReference>
<evidence type="ECO:0000259" key="2">
    <source>
        <dbReference type="Pfam" id="PF24906"/>
    </source>
</evidence>
<feature type="region of interest" description="Disordered" evidence="1">
    <location>
        <begin position="113"/>
        <end position="148"/>
    </location>
</feature>
<feature type="domain" description="WRKY19-like zinc finger" evidence="2">
    <location>
        <begin position="41"/>
        <end position="63"/>
    </location>
</feature>
<evidence type="ECO:0000313" key="3">
    <source>
        <dbReference type="EMBL" id="KAG6960076.1"/>
    </source>
</evidence>
<accession>A0A8J5IWV3</accession>
<name>A0A8J5IWV3_9STRA</name>
<gene>
    <name evidence="3" type="ORF">JG688_00009779</name>
</gene>
<evidence type="ECO:0000256" key="1">
    <source>
        <dbReference type="SAM" id="MobiDB-lite"/>
    </source>
</evidence>
<organism evidence="3 4">
    <name type="scientific">Phytophthora aleatoria</name>
    <dbReference type="NCBI Taxonomy" id="2496075"/>
    <lineage>
        <taxon>Eukaryota</taxon>
        <taxon>Sar</taxon>
        <taxon>Stramenopiles</taxon>
        <taxon>Oomycota</taxon>
        <taxon>Peronosporomycetes</taxon>
        <taxon>Peronosporales</taxon>
        <taxon>Peronosporaceae</taxon>
        <taxon>Phytophthora</taxon>
    </lineage>
</organism>
<keyword evidence="4" id="KW-1185">Reference proteome</keyword>
<protein>
    <recommendedName>
        <fullName evidence="2">WRKY19-like zinc finger domain-containing protein</fullName>
    </recommendedName>
</protein>
<comment type="caution">
    <text evidence="3">The sequence shown here is derived from an EMBL/GenBank/DDBJ whole genome shotgun (WGS) entry which is preliminary data.</text>
</comment>
<dbReference type="EMBL" id="JAENGY010000579">
    <property type="protein sequence ID" value="KAG6960076.1"/>
    <property type="molecule type" value="Genomic_DNA"/>
</dbReference>